<dbReference type="GO" id="GO:0004674">
    <property type="term" value="F:protein serine/threonine kinase activity"/>
    <property type="evidence" value="ECO:0007669"/>
    <property type="project" value="UniProtKB-KW"/>
</dbReference>
<evidence type="ECO:0000256" key="2">
    <source>
        <dbReference type="ARBA" id="ARBA00022679"/>
    </source>
</evidence>
<dbReference type="OrthoDB" id="3030020at2759"/>
<keyword evidence="4" id="KW-0418">Kinase</keyword>
<gene>
    <name evidence="7" type="ORF">BDN70DRAFT_880831</name>
</gene>
<keyword evidence="8" id="KW-1185">Reference proteome</keyword>
<evidence type="ECO:0000259" key="6">
    <source>
        <dbReference type="PROSITE" id="PS50011"/>
    </source>
</evidence>
<dbReference type="InterPro" id="IPR000719">
    <property type="entry name" value="Prot_kinase_dom"/>
</dbReference>
<keyword evidence="1" id="KW-0723">Serine/threonine-protein kinase</keyword>
<comment type="caution">
    <text evidence="7">The sequence shown here is derived from an EMBL/GenBank/DDBJ whole genome shotgun (WGS) entry which is preliminary data.</text>
</comment>
<evidence type="ECO:0000313" key="7">
    <source>
        <dbReference type="EMBL" id="KAF9477728.1"/>
    </source>
</evidence>
<reference evidence="7" key="1">
    <citation type="submission" date="2020-11" db="EMBL/GenBank/DDBJ databases">
        <authorList>
            <consortium name="DOE Joint Genome Institute"/>
            <person name="Ahrendt S."/>
            <person name="Riley R."/>
            <person name="Andreopoulos W."/>
            <person name="Labutti K."/>
            <person name="Pangilinan J."/>
            <person name="Ruiz-Duenas F.J."/>
            <person name="Barrasa J.M."/>
            <person name="Sanchez-Garcia M."/>
            <person name="Camarero S."/>
            <person name="Miyauchi S."/>
            <person name="Serrano A."/>
            <person name="Linde D."/>
            <person name="Babiker R."/>
            <person name="Drula E."/>
            <person name="Ayuso-Fernandez I."/>
            <person name="Pacheco R."/>
            <person name="Padilla G."/>
            <person name="Ferreira P."/>
            <person name="Barriuso J."/>
            <person name="Kellner H."/>
            <person name="Castanera R."/>
            <person name="Alfaro M."/>
            <person name="Ramirez L."/>
            <person name="Pisabarro A.G."/>
            <person name="Kuo A."/>
            <person name="Tritt A."/>
            <person name="Lipzen A."/>
            <person name="He G."/>
            <person name="Yan M."/>
            <person name="Ng V."/>
            <person name="Cullen D."/>
            <person name="Martin F."/>
            <person name="Rosso M.-N."/>
            <person name="Henrissat B."/>
            <person name="Hibbett D."/>
            <person name="Martinez A.T."/>
            <person name="Grigoriev I.V."/>
        </authorList>
    </citation>
    <scope>NUCLEOTIDE SEQUENCE</scope>
    <source>
        <strain evidence="7">CIRM-BRFM 674</strain>
    </source>
</reference>
<evidence type="ECO:0000256" key="5">
    <source>
        <dbReference type="ARBA" id="ARBA00022840"/>
    </source>
</evidence>
<dbReference type="Gene3D" id="1.10.510.10">
    <property type="entry name" value="Transferase(Phosphotransferase) domain 1"/>
    <property type="match status" value="1"/>
</dbReference>
<name>A0A9P6CZJ4_9AGAR</name>
<proteinExistence type="predicted"/>
<keyword evidence="3" id="KW-0547">Nucleotide-binding</keyword>
<feature type="domain" description="Protein kinase" evidence="6">
    <location>
        <begin position="1"/>
        <end position="139"/>
    </location>
</feature>
<dbReference type="EMBL" id="MU155252">
    <property type="protein sequence ID" value="KAF9477728.1"/>
    <property type="molecule type" value="Genomic_DNA"/>
</dbReference>
<evidence type="ECO:0000256" key="1">
    <source>
        <dbReference type="ARBA" id="ARBA00022527"/>
    </source>
</evidence>
<keyword evidence="5" id="KW-0067">ATP-binding</keyword>
<keyword evidence="2" id="KW-0808">Transferase</keyword>
<dbReference type="SUPFAM" id="SSF56112">
    <property type="entry name" value="Protein kinase-like (PK-like)"/>
    <property type="match status" value="1"/>
</dbReference>
<dbReference type="Proteomes" id="UP000807469">
    <property type="component" value="Unassembled WGS sequence"/>
</dbReference>
<accession>A0A9P6CZJ4</accession>
<protein>
    <recommendedName>
        <fullName evidence="6">Protein kinase domain-containing protein</fullName>
    </recommendedName>
</protein>
<evidence type="ECO:0000313" key="8">
    <source>
        <dbReference type="Proteomes" id="UP000807469"/>
    </source>
</evidence>
<dbReference type="PANTHER" id="PTHR24351">
    <property type="entry name" value="RIBOSOMAL PROTEIN S6 KINASE"/>
    <property type="match status" value="1"/>
</dbReference>
<evidence type="ECO:0000256" key="3">
    <source>
        <dbReference type="ARBA" id="ARBA00022741"/>
    </source>
</evidence>
<dbReference type="InterPro" id="IPR011009">
    <property type="entry name" value="Kinase-like_dom_sf"/>
</dbReference>
<dbReference type="GO" id="GO:0005524">
    <property type="term" value="F:ATP binding"/>
    <property type="evidence" value="ECO:0007669"/>
    <property type="project" value="UniProtKB-KW"/>
</dbReference>
<dbReference type="PROSITE" id="PS50011">
    <property type="entry name" value="PROTEIN_KINASE_DOM"/>
    <property type="match status" value="1"/>
</dbReference>
<evidence type="ECO:0000256" key="4">
    <source>
        <dbReference type="ARBA" id="ARBA00022777"/>
    </source>
</evidence>
<organism evidence="7 8">
    <name type="scientific">Pholiota conissans</name>
    <dbReference type="NCBI Taxonomy" id="109636"/>
    <lineage>
        <taxon>Eukaryota</taxon>
        <taxon>Fungi</taxon>
        <taxon>Dikarya</taxon>
        <taxon>Basidiomycota</taxon>
        <taxon>Agaricomycotina</taxon>
        <taxon>Agaricomycetes</taxon>
        <taxon>Agaricomycetidae</taxon>
        <taxon>Agaricales</taxon>
        <taxon>Agaricineae</taxon>
        <taxon>Strophariaceae</taxon>
        <taxon>Pholiota</taxon>
    </lineage>
</organism>
<sequence>MLIAIQAVHAYGVIHRRISAENLLLSDSGHLVLSNFSYCKVFDHNVDDETVHPQPKDPQSIEEAVNSGRIDYYRMALVYYQILTGQYLSFTASLVHGPIEPREDHMQTLTSEVIQFLSRILDNFPANSPHVSKITDSFLFNDIDWEAMCHQAVSVPLTHRVLRAKSSRSSVHFERVDEGEGGSR</sequence>
<dbReference type="AlphaFoldDB" id="A0A9P6CZJ4"/>
<dbReference type="Pfam" id="PF00069">
    <property type="entry name" value="Pkinase"/>
    <property type="match status" value="1"/>
</dbReference>